<name>A0A7T0LJV0_9ACTO</name>
<comment type="similarity">
    <text evidence="1">Belongs to the CsoR family.</text>
</comment>
<keyword evidence="2" id="KW-0186">Copper</keyword>
<dbReference type="AlphaFoldDB" id="A0A7T0LJV0"/>
<evidence type="ECO:0000256" key="1">
    <source>
        <dbReference type="ARBA" id="ARBA00005428"/>
    </source>
</evidence>
<dbReference type="InterPro" id="IPR038390">
    <property type="entry name" value="Metal_Tscrpt_repr_sf"/>
</dbReference>
<gene>
    <name evidence="3" type="ORF">ID810_10230</name>
</gene>
<protein>
    <submittedName>
        <fullName evidence="3">Metal-sensitive transcriptional regulator</fullName>
    </submittedName>
</protein>
<accession>A0A7T0LJV0</accession>
<dbReference type="Gene3D" id="1.20.58.1000">
    <property type="entry name" value="Metal-sensitive repressor, helix protomer"/>
    <property type="match status" value="1"/>
</dbReference>
<dbReference type="InterPro" id="IPR003735">
    <property type="entry name" value="Metal_Tscrpt_repr"/>
</dbReference>
<dbReference type="GO" id="GO:0046872">
    <property type="term" value="F:metal ion binding"/>
    <property type="evidence" value="ECO:0007669"/>
    <property type="project" value="InterPro"/>
</dbReference>
<dbReference type="PANTHER" id="PTHR33677">
    <property type="entry name" value="TRANSCRIPTIONAL REPRESSOR FRMR-RELATED"/>
    <property type="match status" value="1"/>
</dbReference>
<sequence length="89" mass="9898">MTVELDSEELRPTIMRLKRARGQLDGIIRMLEEGRDCEDVITQIAAVSKAVDRVGFAVIAAGLRSCYEDDPSGKGMDIKRLEKLFLSLS</sequence>
<dbReference type="Proteomes" id="UP000594637">
    <property type="component" value="Chromosome"/>
</dbReference>
<dbReference type="Pfam" id="PF02583">
    <property type="entry name" value="Trns_repr_metal"/>
    <property type="match status" value="1"/>
</dbReference>
<organism evidence="3 4">
    <name type="scientific">Actinomyces respiraculi</name>
    <dbReference type="NCBI Taxonomy" id="2744574"/>
    <lineage>
        <taxon>Bacteria</taxon>
        <taxon>Bacillati</taxon>
        <taxon>Actinomycetota</taxon>
        <taxon>Actinomycetes</taxon>
        <taxon>Actinomycetales</taxon>
        <taxon>Actinomycetaceae</taxon>
        <taxon>Actinomyces</taxon>
    </lineage>
</organism>
<dbReference type="PANTHER" id="PTHR33677:SF5">
    <property type="entry name" value="TRANSCRIPTIONAL REPRESSOR FRMR"/>
    <property type="match status" value="1"/>
</dbReference>
<proteinExistence type="inferred from homology"/>
<reference evidence="3 4" key="1">
    <citation type="submission" date="2020-11" db="EMBL/GenBank/DDBJ databases">
        <title>Actinomyces sp. ZJ750.</title>
        <authorList>
            <person name="Zhou J."/>
        </authorList>
    </citation>
    <scope>NUCLEOTIDE SEQUENCE [LARGE SCALE GENOMIC DNA]</scope>
    <source>
        <strain evidence="3 4">ZJ750</strain>
    </source>
</reference>
<dbReference type="RefSeq" id="WP_166858522.1">
    <property type="nucleotide sequence ID" value="NZ_CP063989.1"/>
</dbReference>
<keyword evidence="4" id="KW-1185">Reference proteome</keyword>
<dbReference type="GO" id="GO:0045892">
    <property type="term" value="P:negative regulation of DNA-templated transcription"/>
    <property type="evidence" value="ECO:0007669"/>
    <property type="project" value="UniProtKB-ARBA"/>
</dbReference>
<evidence type="ECO:0000256" key="2">
    <source>
        <dbReference type="ARBA" id="ARBA00023008"/>
    </source>
</evidence>
<evidence type="ECO:0000313" key="4">
    <source>
        <dbReference type="Proteomes" id="UP000594637"/>
    </source>
</evidence>
<evidence type="ECO:0000313" key="3">
    <source>
        <dbReference type="EMBL" id="QPL05101.1"/>
    </source>
</evidence>
<dbReference type="KEGG" id="arep:ID810_10230"/>
<dbReference type="CDD" id="cd10148">
    <property type="entry name" value="CsoR-like_DUF156"/>
    <property type="match status" value="1"/>
</dbReference>
<dbReference type="EMBL" id="CP063989">
    <property type="protein sequence ID" value="QPL05101.1"/>
    <property type="molecule type" value="Genomic_DNA"/>
</dbReference>
<dbReference type="GO" id="GO:0003677">
    <property type="term" value="F:DNA binding"/>
    <property type="evidence" value="ECO:0007669"/>
    <property type="project" value="InterPro"/>
</dbReference>